<gene>
    <name evidence="4" type="ORF">COK72_06135</name>
</gene>
<reference evidence="4 5" key="1">
    <citation type="submission" date="2017-09" db="EMBL/GenBank/DDBJ databases">
        <title>Large-scale bioinformatics analysis of Bacillus genomes uncovers conserved roles of natural products in bacterial physiology.</title>
        <authorList>
            <consortium name="Agbiome Team Llc"/>
            <person name="Bleich R.M."/>
            <person name="Grubbs K.J."/>
            <person name="Santa Maria K.C."/>
            <person name="Allen S.E."/>
            <person name="Farag S."/>
            <person name="Shank E.A."/>
            <person name="Bowers A."/>
        </authorList>
    </citation>
    <scope>NUCLEOTIDE SEQUENCE [LARGE SCALE GENOMIC DNA]</scope>
    <source>
        <strain evidence="4 5">AFS065400</strain>
    </source>
</reference>
<comment type="caution">
    <text evidence="4">The sequence shown here is derived from an EMBL/GenBank/DDBJ whole genome shotgun (WGS) entry which is preliminary data.</text>
</comment>
<dbReference type="PANTHER" id="PTHR11941:SF175">
    <property type="entry name" value="ENOYL-COA HYDRATASE-RELATED"/>
    <property type="match status" value="1"/>
</dbReference>
<dbReference type="InterPro" id="IPR001753">
    <property type="entry name" value="Enoyl-CoA_hydra/iso"/>
</dbReference>
<keyword evidence="2" id="KW-0456">Lyase</keyword>
<dbReference type="InterPro" id="IPR018376">
    <property type="entry name" value="Enoyl-CoA_hyd/isom_CS"/>
</dbReference>
<dbReference type="GO" id="GO:0016836">
    <property type="term" value="F:hydro-lyase activity"/>
    <property type="evidence" value="ECO:0007669"/>
    <property type="project" value="UniProtKB-ARBA"/>
</dbReference>
<comment type="similarity">
    <text evidence="1 3">Belongs to the enoyl-CoA hydratase/isomerase family.</text>
</comment>
<dbReference type="Pfam" id="PF00378">
    <property type="entry name" value="ECH_1"/>
    <property type="match status" value="1"/>
</dbReference>
<dbReference type="Proteomes" id="UP000226106">
    <property type="component" value="Unassembled WGS sequence"/>
</dbReference>
<dbReference type="AlphaFoldDB" id="A0A9X7FX33"/>
<evidence type="ECO:0000256" key="1">
    <source>
        <dbReference type="ARBA" id="ARBA00005254"/>
    </source>
</evidence>
<accession>A0A9X7FX33</accession>
<proteinExistence type="inferred from homology"/>
<evidence type="ECO:0000313" key="5">
    <source>
        <dbReference type="Proteomes" id="UP000226106"/>
    </source>
</evidence>
<organism evidence="4 5">
    <name type="scientific">Bacillus thuringiensis</name>
    <dbReference type="NCBI Taxonomy" id="1428"/>
    <lineage>
        <taxon>Bacteria</taxon>
        <taxon>Bacillati</taxon>
        <taxon>Bacillota</taxon>
        <taxon>Bacilli</taxon>
        <taxon>Bacillales</taxon>
        <taxon>Bacillaceae</taxon>
        <taxon>Bacillus</taxon>
        <taxon>Bacillus cereus group</taxon>
    </lineage>
</organism>
<dbReference type="RefSeq" id="WP_098640280.1">
    <property type="nucleotide sequence ID" value="NZ_NVCO01000016.1"/>
</dbReference>
<dbReference type="GO" id="GO:0006635">
    <property type="term" value="P:fatty acid beta-oxidation"/>
    <property type="evidence" value="ECO:0007669"/>
    <property type="project" value="TreeGrafter"/>
</dbReference>
<dbReference type="InterPro" id="IPR029045">
    <property type="entry name" value="ClpP/crotonase-like_dom_sf"/>
</dbReference>
<name>A0A9X7FX33_BACTU</name>
<dbReference type="NCBIfam" id="NF005803">
    <property type="entry name" value="PRK07658.1"/>
    <property type="match status" value="1"/>
</dbReference>
<dbReference type="PROSITE" id="PS00166">
    <property type="entry name" value="ENOYL_COA_HYDRATASE"/>
    <property type="match status" value="1"/>
</dbReference>
<protein>
    <submittedName>
        <fullName evidence="4">Enoyl-CoA hydratase</fullName>
    </submittedName>
</protein>
<sequence length="267" mass="29153">MLKFLSVRVEDHIAVATLNHAPANAMSSQVMHDVTELIDQVEKDDNIRVVVIHGEGRFFSAGADIKEFTSVTEAKQATELAQLGQVTFERVEKCSKPVIAAIHGAALGGGLEFAMSCHMRFATESAKLGLPELTLGLIPGFAGTQRLPRYVGKAKACEMMLTSTPITGAEALKWGLVNGLFSEESFLDDTLKVAKQIAGKSPATTRAVLELLQTTKSSHYYEGVQRESQIFGEVFTSEDGREGVAAFLEKRKPSFSGREVNYFFYIN</sequence>
<dbReference type="FunFam" id="3.90.226.10:FF:000073">
    <property type="entry name" value="Probable enoyl-CoA hydratase"/>
    <property type="match status" value="1"/>
</dbReference>
<evidence type="ECO:0000256" key="2">
    <source>
        <dbReference type="ARBA" id="ARBA00023239"/>
    </source>
</evidence>
<dbReference type="SUPFAM" id="SSF52096">
    <property type="entry name" value="ClpP/crotonase"/>
    <property type="match status" value="1"/>
</dbReference>
<evidence type="ECO:0000256" key="3">
    <source>
        <dbReference type="RuleBase" id="RU003707"/>
    </source>
</evidence>
<dbReference type="Gene3D" id="3.90.226.10">
    <property type="entry name" value="2-enoyl-CoA Hydratase, Chain A, domain 1"/>
    <property type="match status" value="1"/>
</dbReference>
<dbReference type="CDD" id="cd06558">
    <property type="entry name" value="crotonase-like"/>
    <property type="match status" value="1"/>
</dbReference>
<dbReference type="EMBL" id="NVCO01000016">
    <property type="protein sequence ID" value="PFT49125.1"/>
    <property type="molecule type" value="Genomic_DNA"/>
</dbReference>
<dbReference type="FunFam" id="1.10.12.10:FF:000001">
    <property type="entry name" value="Probable enoyl-CoA hydratase, mitochondrial"/>
    <property type="match status" value="1"/>
</dbReference>
<evidence type="ECO:0000313" key="4">
    <source>
        <dbReference type="EMBL" id="PFT49125.1"/>
    </source>
</evidence>
<dbReference type="PANTHER" id="PTHR11941">
    <property type="entry name" value="ENOYL-COA HYDRATASE-RELATED"/>
    <property type="match status" value="1"/>
</dbReference>